<sequence>MSIATQRPLLNLFVLIIAIDCYESGQIPNLRFAVSDGLLFRDYLRHNLKVPEAQIHLLLNKSASRSGIIDGFLKLKADERIRHGDPILIYYAGHGSEMLAPPEWEAGSPGGNIQLIVPQDFCLTRPKQISGIPDRTISALLEKISEVKGDNITVIFDCCHAASGTRALSDSRVRSVYLGSRIKGDLDKDIWGKHSRVTLNPSKAMRGALTTHMLLAASSADQEARETNGSGHFTAALLKLFRTVPLDHLRYRDILSRMDQIKGQDPQCEGVHQGRLLFSAAVPSLGPFPSYPVTLKRASTEDGFILPLGTAHGVSTEAEFAVHRKTDTALETPIGHLTVGAVTNFTATATSLSAVPSCMHSLGEALVIQTKAGRKDPLPICFVPCEAQRDFVSSSTLVDNIRSDSDLQNIVFVDTPDRALLDVTVVNNEAVLRVQDKDVLQHGFDPQSNSIRAPLDQLARVLRNASVYYSELRRVNQALANSISIQIEFFKLEAVRSPFPDVDLPDLLPVGRNLHHNNAVELTAEPDSPYGIKLTNTGSRDLYPSVFYFDNSDLSIATVYDTPSSGPYVLDVPLKKGGGTLAIGYGSGGCSPLHYTLKNGQNISVGFLKIFVFTRPIAPSTVPELYPSGHTWGTIVFPIVCRRRQLTQSAQTTSKMLQEMGSRGLTIDRPMPFRRHPAFTDKLGLICFVALICFTARFLSQDASRECKPKSSCIDFSNNVM</sequence>
<dbReference type="Pfam" id="PF00656">
    <property type="entry name" value="Peptidase_C14"/>
    <property type="match status" value="1"/>
</dbReference>
<protein>
    <recommendedName>
        <fullName evidence="3">Peptidase C14 caspase domain-containing protein</fullName>
    </recommendedName>
</protein>
<dbReference type="Gene3D" id="3.40.50.1460">
    <property type="match status" value="1"/>
</dbReference>
<proteinExistence type="inferred from homology"/>
<dbReference type="GO" id="GO:0005737">
    <property type="term" value="C:cytoplasm"/>
    <property type="evidence" value="ECO:0007669"/>
    <property type="project" value="TreeGrafter"/>
</dbReference>
<evidence type="ECO:0000256" key="1">
    <source>
        <dbReference type="ARBA" id="ARBA00009005"/>
    </source>
</evidence>
<dbReference type="PANTHER" id="PTHR48104">
    <property type="entry name" value="METACASPASE-4"/>
    <property type="match status" value="1"/>
</dbReference>
<dbReference type="InterPro" id="IPR011600">
    <property type="entry name" value="Pept_C14_caspase"/>
</dbReference>
<feature type="signal peptide" evidence="2">
    <location>
        <begin position="1"/>
        <end position="24"/>
    </location>
</feature>
<dbReference type="GO" id="GO:0006508">
    <property type="term" value="P:proteolysis"/>
    <property type="evidence" value="ECO:0007669"/>
    <property type="project" value="InterPro"/>
</dbReference>
<keyword evidence="2" id="KW-0732">Signal</keyword>
<dbReference type="HOGENOM" id="CLU_011935_1_0_1"/>
<dbReference type="OrthoDB" id="3223806at2759"/>
<evidence type="ECO:0000313" key="4">
    <source>
        <dbReference type="EMBL" id="KDR74101.1"/>
    </source>
</evidence>
<dbReference type="GO" id="GO:0004197">
    <property type="term" value="F:cysteine-type endopeptidase activity"/>
    <property type="evidence" value="ECO:0007669"/>
    <property type="project" value="InterPro"/>
</dbReference>
<accession>A0A067ST81</accession>
<feature type="domain" description="Peptidase C14 caspase" evidence="3">
    <location>
        <begin position="14"/>
        <end position="260"/>
    </location>
</feature>
<comment type="similarity">
    <text evidence="1">Belongs to the peptidase C14B family.</text>
</comment>
<dbReference type="EMBL" id="KL142384">
    <property type="protein sequence ID" value="KDR74101.1"/>
    <property type="molecule type" value="Genomic_DNA"/>
</dbReference>
<dbReference type="PANTHER" id="PTHR48104:SF30">
    <property type="entry name" value="METACASPASE-1"/>
    <property type="match status" value="1"/>
</dbReference>
<evidence type="ECO:0000259" key="3">
    <source>
        <dbReference type="Pfam" id="PF00656"/>
    </source>
</evidence>
<keyword evidence="5" id="KW-1185">Reference proteome</keyword>
<name>A0A067ST81_GALM3</name>
<feature type="chain" id="PRO_5001646201" description="Peptidase C14 caspase domain-containing protein" evidence="2">
    <location>
        <begin position="25"/>
        <end position="721"/>
    </location>
</feature>
<evidence type="ECO:0000313" key="5">
    <source>
        <dbReference type="Proteomes" id="UP000027222"/>
    </source>
</evidence>
<dbReference type="Proteomes" id="UP000027222">
    <property type="component" value="Unassembled WGS sequence"/>
</dbReference>
<gene>
    <name evidence="4" type="ORF">GALMADRAFT_602515</name>
</gene>
<dbReference type="AlphaFoldDB" id="A0A067ST81"/>
<dbReference type="InterPro" id="IPR050452">
    <property type="entry name" value="Metacaspase"/>
</dbReference>
<evidence type="ECO:0000256" key="2">
    <source>
        <dbReference type="SAM" id="SignalP"/>
    </source>
</evidence>
<reference evidence="5" key="1">
    <citation type="journal article" date="2014" name="Proc. Natl. Acad. Sci. U.S.A.">
        <title>Extensive sampling of basidiomycete genomes demonstrates inadequacy of the white-rot/brown-rot paradigm for wood decay fungi.</title>
        <authorList>
            <person name="Riley R."/>
            <person name="Salamov A.A."/>
            <person name="Brown D.W."/>
            <person name="Nagy L.G."/>
            <person name="Floudas D."/>
            <person name="Held B.W."/>
            <person name="Levasseur A."/>
            <person name="Lombard V."/>
            <person name="Morin E."/>
            <person name="Otillar R."/>
            <person name="Lindquist E.A."/>
            <person name="Sun H."/>
            <person name="LaButti K.M."/>
            <person name="Schmutz J."/>
            <person name="Jabbour D."/>
            <person name="Luo H."/>
            <person name="Baker S.E."/>
            <person name="Pisabarro A.G."/>
            <person name="Walton J.D."/>
            <person name="Blanchette R.A."/>
            <person name="Henrissat B."/>
            <person name="Martin F."/>
            <person name="Cullen D."/>
            <person name="Hibbett D.S."/>
            <person name="Grigoriev I.V."/>
        </authorList>
    </citation>
    <scope>NUCLEOTIDE SEQUENCE [LARGE SCALE GENOMIC DNA]</scope>
    <source>
        <strain evidence="5">CBS 339.88</strain>
    </source>
</reference>
<organism evidence="4 5">
    <name type="scientific">Galerina marginata (strain CBS 339.88)</name>
    <dbReference type="NCBI Taxonomy" id="685588"/>
    <lineage>
        <taxon>Eukaryota</taxon>
        <taxon>Fungi</taxon>
        <taxon>Dikarya</taxon>
        <taxon>Basidiomycota</taxon>
        <taxon>Agaricomycotina</taxon>
        <taxon>Agaricomycetes</taxon>
        <taxon>Agaricomycetidae</taxon>
        <taxon>Agaricales</taxon>
        <taxon>Agaricineae</taxon>
        <taxon>Strophariaceae</taxon>
        <taxon>Galerina</taxon>
    </lineage>
</organism>